<evidence type="ECO:0000256" key="5">
    <source>
        <dbReference type="ARBA" id="ARBA00022989"/>
    </source>
</evidence>
<feature type="domain" description="Major facilitator superfamily (MFS) profile" evidence="8">
    <location>
        <begin position="16"/>
        <end position="398"/>
    </location>
</feature>
<keyword evidence="4 7" id="KW-0812">Transmembrane</keyword>
<dbReference type="InterPro" id="IPR050171">
    <property type="entry name" value="MFS_Transporters"/>
</dbReference>
<evidence type="ECO:0000256" key="3">
    <source>
        <dbReference type="ARBA" id="ARBA00022475"/>
    </source>
</evidence>
<feature type="transmembrane region" description="Helical" evidence="7">
    <location>
        <begin position="255"/>
        <end position="274"/>
    </location>
</feature>
<keyword evidence="3" id="KW-1003">Cell membrane</keyword>
<dbReference type="Gene3D" id="1.20.1250.20">
    <property type="entry name" value="MFS general substrate transporter like domains"/>
    <property type="match status" value="1"/>
</dbReference>
<dbReference type="InterPro" id="IPR054152">
    <property type="entry name" value="YajR_YAM"/>
</dbReference>
<name>A0A3B0W896_9ZZZZ</name>
<dbReference type="GO" id="GO:0005886">
    <property type="term" value="C:plasma membrane"/>
    <property type="evidence" value="ECO:0007669"/>
    <property type="project" value="UniProtKB-SubCell"/>
</dbReference>
<dbReference type="InterPro" id="IPR036259">
    <property type="entry name" value="MFS_trans_sf"/>
</dbReference>
<feature type="transmembrane region" description="Helical" evidence="7">
    <location>
        <begin position="109"/>
        <end position="128"/>
    </location>
</feature>
<dbReference type="Pfam" id="PF21987">
    <property type="entry name" value="YajR_YAM"/>
    <property type="match status" value="1"/>
</dbReference>
<feature type="transmembrane region" description="Helical" evidence="7">
    <location>
        <begin position="372"/>
        <end position="391"/>
    </location>
</feature>
<feature type="transmembrane region" description="Helical" evidence="7">
    <location>
        <begin position="345"/>
        <end position="366"/>
    </location>
</feature>
<feature type="transmembrane region" description="Helical" evidence="7">
    <location>
        <begin position="20"/>
        <end position="42"/>
    </location>
</feature>
<dbReference type="PROSITE" id="PS50850">
    <property type="entry name" value="MFS"/>
    <property type="match status" value="1"/>
</dbReference>
<organism evidence="9">
    <name type="scientific">hydrothermal vent metagenome</name>
    <dbReference type="NCBI Taxonomy" id="652676"/>
    <lineage>
        <taxon>unclassified sequences</taxon>
        <taxon>metagenomes</taxon>
        <taxon>ecological metagenomes</taxon>
    </lineage>
</organism>
<keyword evidence="5 7" id="KW-1133">Transmembrane helix</keyword>
<accession>A0A3B0W896</accession>
<feature type="transmembrane region" description="Helical" evidence="7">
    <location>
        <begin position="309"/>
        <end position="333"/>
    </location>
</feature>
<dbReference type="CDD" id="cd17472">
    <property type="entry name" value="MFS_YajR_like"/>
    <property type="match status" value="1"/>
</dbReference>
<protein>
    <submittedName>
        <fullName evidence="9">Inner membrane transport protein YajR</fullName>
    </submittedName>
</protein>
<evidence type="ECO:0000256" key="4">
    <source>
        <dbReference type="ARBA" id="ARBA00022692"/>
    </source>
</evidence>
<feature type="transmembrane region" description="Helical" evidence="7">
    <location>
        <begin position="84"/>
        <end position="103"/>
    </location>
</feature>
<dbReference type="AlphaFoldDB" id="A0A3B0W896"/>
<dbReference type="PANTHER" id="PTHR23517">
    <property type="entry name" value="RESISTANCE PROTEIN MDTM, PUTATIVE-RELATED-RELATED"/>
    <property type="match status" value="1"/>
</dbReference>
<keyword evidence="2" id="KW-0813">Transport</keyword>
<feature type="transmembrane region" description="Helical" evidence="7">
    <location>
        <begin position="171"/>
        <end position="190"/>
    </location>
</feature>
<feature type="transmembrane region" description="Helical" evidence="7">
    <location>
        <begin position="54"/>
        <end position="72"/>
    </location>
</feature>
<dbReference type="InterPro" id="IPR020846">
    <property type="entry name" value="MFS_dom"/>
</dbReference>
<keyword evidence="6 7" id="KW-0472">Membrane</keyword>
<gene>
    <name evidence="9" type="ORF">MNBD_GAMMA03-1368</name>
</gene>
<evidence type="ECO:0000256" key="6">
    <source>
        <dbReference type="ARBA" id="ARBA00023136"/>
    </source>
</evidence>
<dbReference type="Pfam" id="PF07690">
    <property type="entry name" value="MFS_1"/>
    <property type="match status" value="1"/>
</dbReference>
<sequence length="461" mass="50487">MSAPEPHSMSPVERRAAFSIAGIFSTRMLGLFMIFPVFALFAEDEFAGVTGMQIGIAMGIYGLTQAFLQIPYGMLSDKYGRKPLIIAGMVVFMIGSMICAMAESMEMMILGRAIQGMGAVAAVLMASVGDLVTEQFRLRAMSIVGITIGLSFTLSLIAGPVLASWFGVRGIFWVIAGLAILGMLLVKFAMPAIEKQEFQREAQADPSQFKEILKNKQLLRLDLGVFVLHAMLTAMFIVLPLSLRDNADLDVLSHWIIYLPVMLLSFALMVPFIIQAESRGRMKHMFVGAVATITLVQLGFAGIENTFWSLFILLLIFFTAFNLLEASLPSLVVKLSPADKKGTASGVYSTSQFLGAAVGGVLGGYFYQYYGYNGVFIFTAVIGAIWFIAAITMENPLPLSIASVPLGKIEPSNVKEIEQKLLSYEGVYEAVVLIDEQRAYFKVDRKIVNEAALIDYIEQSR</sequence>
<dbReference type="SUPFAM" id="SSF103473">
    <property type="entry name" value="MFS general substrate transporter"/>
    <property type="match status" value="1"/>
</dbReference>
<evidence type="ECO:0000256" key="1">
    <source>
        <dbReference type="ARBA" id="ARBA00004651"/>
    </source>
</evidence>
<dbReference type="GO" id="GO:0022857">
    <property type="term" value="F:transmembrane transporter activity"/>
    <property type="evidence" value="ECO:0007669"/>
    <property type="project" value="InterPro"/>
</dbReference>
<dbReference type="InterPro" id="IPR011701">
    <property type="entry name" value="MFS"/>
</dbReference>
<feature type="transmembrane region" description="Helical" evidence="7">
    <location>
        <begin position="223"/>
        <end position="243"/>
    </location>
</feature>
<dbReference type="Gene3D" id="3.30.70.100">
    <property type="match status" value="1"/>
</dbReference>
<dbReference type="EMBL" id="UOFC01000221">
    <property type="protein sequence ID" value="VAW48650.1"/>
    <property type="molecule type" value="Genomic_DNA"/>
</dbReference>
<reference evidence="9" key="1">
    <citation type="submission" date="2018-06" db="EMBL/GenBank/DDBJ databases">
        <authorList>
            <person name="Zhirakovskaya E."/>
        </authorList>
    </citation>
    <scope>NUCLEOTIDE SEQUENCE</scope>
</reference>
<evidence type="ECO:0000313" key="9">
    <source>
        <dbReference type="EMBL" id="VAW48650.1"/>
    </source>
</evidence>
<evidence type="ECO:0000256" key="7">
    <source>
        <dbReference type="SAM" id="Phobius"/>
    </source>
</evidence>
<evidence type="ECO:0000256" key="2">
    <source>
        <dbReference type="ARBA" id="ARBA00022448"/>
    </source>
</evidence>
<comment type="subcellular location">
    <subcellularLocation>
        <location evidence="1">Cell membrane</location>
        <topology evidence="1">Multi-pass membrane protein</topology>
    </subcellularLocation>
</comment>
<dbReference type="PANTHER" id="PTHR23517:SF2">
    <property type="entry name" value="MULTIDRUG RESISTANCE PROTEIN MDTH"/>
    <property type="match status" value="1"/>
</dbReference>
<evidence type="ECO:0000259" key="8">
    <source>
        <dbReference type="PROSITE" id="PS50850"/>
    </source>
</evidence>
<proteinExistence type="predicted"/>
<feature type="transmembrane region" description="Helical" evidence="7">
    <location>
        <begin position="140"/>
        <end position="165"/>
    </location>
</feature>